<dbReference type="PANTHER" id="PTHR30313">
    <property type="entry name" value="DNA PRIMASE"/>
    <property type="match status" value="1"/>
</dbReference>
<keyword evidence="1" id="KW-0240">DNA-directed RNA polymerase</keyword>
<comment type="caution">
    <text evidence="11">The sequence shown here is derived from an EMBL/GenBank/DDBJ whole genome shotgun (WGS) entry which is preliminary data.</text>
</comment>
<dbReference type="SUPFAM" id="SSF57783">
    <property type="entry name" value="Zinc beta-ribbon"/>
    <property type="match status" value="1"/>
</dbReference>
<dbReference type="SUPFAM" id="SSF56731">
    <property type="entry name" value="DNA primase core"/>
    <property type="match status" value="1"/>
</dbReference>
<dbReference type="AlphaFoldDB" id="X1QVG1"/>
<evidence type="ECO:0000256" key="9">
    <source>
        <dbReference type="ARBA" id="ARBA00023163"/>
    </source>
</evidence>
<dbReference type="InterPro" id="IPR036977">
    <property type="entry name" value="DNA_primase_Znf_CHC2"/>
</dbReference>
<dbReference type="InterPro" id="IPR002694">
    <property type="entry name" value="Znf_CHC2"/>
</dbReference>
<evidence type="ECO:0000256" key="2">
    <source>
        <dbReference type="ARBA" id="ARBA00022515"/>
    </source>
</evidence>
<name>X1QVG1_9ZZZZ</name>
<dbReference type="CDD" id="cd01029">
    <property type="entry name" value="TOPRIM_primases"/>
    <property type="match status" value="1"/>
</dbReference>
<dbReference type="InterPro" id="IPR050219">
    <property type="entry name" value="DnaG_primase"/>
</dbReference>
<proteinExistence type="predicted"/>
<sequence>VEATKKEGKNWIALCPFHPDKNRPNLYIDEEKEKYHCFTCNRNGFLYNPKYRKLKYSYHRNIAATYNYKDEEGNLLYQVVRYKPKGFSQRRPDGNNDWIWNMKGVNPVPYHLPEIIQSIEPVMIVEGEKDVENLKRMGFTATTSPMGTGKWKVTYNKYLKDKEVILIPDHDQPGEKHCQIIGQSLQGIAGKIKWLELPGLEGKEDISDWIEKEKGNTKEKLLQLIKEAPDFTLKKHEEKSGKPINPILKARTKTIVPNLIHLVGDQGRTKYLFYKNGQLVIEDYFIKEDKRYSPKQNLPIKILNPNILKRSFNLDIVRLATEIDAFIKSYLEMPLDSDYLVLAMWVFHTYLIEKFNTTPILYFYGVKETGKSRAGEVLSELAFRAQRLTSLTEATLFRSVELFKPTLIIDEIKLLGKGGNQGLADLIKTTYKRGLKVSRINLNKSGEDQIEYYDTFTPLVICTTESIPDIIESRCILFTMQKNSNPQIEKMIDKKWANDLRERLTIFRANYITKELPEAQYIARGRLNEIMFPLYQSLLLVGPERKNEFIE</sequence>
<feature type="non-terminal residue" evidence="11">
    <location>
        <position position="1"/>
    </location>
</feature>
<dbReference type="InterPro" id="IPR006171">
    <property type="entry name" value="TOPRIM_dom"/>
</dbReference>
<evidence type="ECO:0000256" key="3">
    <source>
        <dbReference type="ARBA" id="ARBA00022679"/>
    </source>
</evidence>
<protein>
    <recommendedName>
        <fullName evidence="10">Zinc finger CHC2-type domain-containing protein</fullName>
    </recommendedName>
</protein>
<evidence type="ECO:0000256" key="6">
    <source>
        <dbReference type="ARBA" id="ARBA00022723"/>
    </source>
</evidence>
<evidence type="ECO:0000256" key="4">
    <source>
        <dbReference type="ARBA" id="ARBA00022695"/>
    </source>
</evidence>
<dbReference type="Pfam" id="PF01807">
    <property type="entry name" value="Zn_ribbon_DnaG"/>
    <property type="match status" value="1"/>
</dbReference>
<keyword evidence="9" id="KW-0804">Transcription</keyword>
<accession>X1QVG1</accession>
<evidence type="ECO:0000256" key="7">
    <source>
        <dbReference type="ARBA" id="ARBA00022771"/>
    </source>
</evidence>
<dbReference type="Pfam" id="PF01751">
    <property type="entry name" value="Toprim"/>
    <property type="match status" value="1"/>
</dbReference>
<dbReference type="GO" id="GO:0003677">
    <property type="term" value="F:DNA binding"/>
    <property type="evidence" value="ECO:0007669"/>
    <property type="project" value="InterPro"/>
</dbReference>
<dbReference type="GO" id="GO:0008270">
    <property type="term" value="F:zinc ion binding"/>
    <property type="evidence" value="ECO:0007669"/>
    <property type="project" value="UniProtKB-KW"/>
</dbReference>
<dbReference type="GO" id="GO:0003899">
    <property type="term" value="F:DNA-directed RNA polymerase activity"/>
    <property type="evidence" value="ECO:0007669"/>
    <property type="project" value="InterPro"/>
</dbReference>
<evidence type="ECO:0000256" key="1">
    <source>
        <dbReference type="ARBA" id="ARBA00022478"/>
    </source>
</evidence>
<evidence type="ECO:0000256" key="5">
    <source>
        <dbReference type="ARBA" id="ARBA00022705"/>
    </source>
</evidence>
<evidence type="ECO:0000313" key="11">
    <source>
        <dbReference type="EMBL" id="GAI72258.1"/>
    </source>
</evidence>
<dbReference type="Gene3D" id="3.40.1360.10">
    <property type="match status" value="1"/>
</dbReference>
<dbReference type="SMART" id="SM00400">
    <property type="entry name" value="ZnF_CHCC"/>
    <property type="match status" value="1"/>
</dbReference>
<keyword evidence="7" id="KW-0863">Zinc-finger</keyword>
<keyword evidence="2" id="KW-0639">Primosome</keyword>
<dbReference type="Gene3D" id="3.90.580.10">
    <property type="entry name" value="Zinc finger, CHC2-type domain"/>
    <property type="match status" value="1"/>
</dbReference>
<gene>
    <name evidence="11" type="ORF">S12H4_03842</name>
</gene>
<keyword evidence="8" id="KW-0862">Zinc</keyword>
<organism evidence="11">
    <name type="scientific">marine sediment metagenome</name>
    <dbReference type="NCBI Taxonomy" id="412755"/>
    <lineage>
        <taxon>unclassified sequences</taxon>
        <taxon>metagenomes</taxon>
        <taxon>ecological metagenomes</taxon>
    </lineage>
</organism>
<evidence type="ECO:0000259" key="10">
    <source>
        <dbReference type="SMART" id="SM00400"/>
    </source>
</evidence>
<keyword evidence="6" id="KW-0479">Metal-binding</keyword>
<feature type="domain" description="Zinc finger CHC2-type" evidence="10">
    <location>
        <begin position="11"/>
        <end position="64"/>
    </location>
</feature>
<dbReference type="EMBL" id="BARW01001126">
    <property type="protein sequence ID" value="GAI72258.1"/>
    <property type="molecule type" value="Genomic_DNA"/>
</dbReference>
<keyword evidence="4" id="KW-0548">Nucleotidyltransferase</keyword>
<dbReference type="GO" id="GO:1990077">
    <property type="term" value="C:primosome complex"/>
    <property type="evidence" value="ECO:0007669"/>
    <property type="project" value="UniProtKB-KW"/>
</dbReference>
<dbReference type="GO" id="GO:0006269">
    <property type="term" value="P:DNA replication, synthesis of primer"/>
    <property type="evidence" value="ECO:0007669"/>
    <property type="project" value="UniProtKB-KW"/>
</dbReference>
<evidence type="ECO:0000256" key="8">
    <source>
        <dbReference type="ARBA" id="ARBA00022833"/>
    </source>
</evidence>
<feature type="non-terminal residue" evidence="11">
    <location>
        <position position="551"/>
    </location>
</feature>
<keyword evidence="3" id="KW-0808">Transferase</keyword>
<keyword evidence="5" id="KW-0235">DNA replication</keyword>
<dbReference type="PANTHER" id="PTHR30313:SF2">
    <property type="entry name" value="DNA PRIMASE"/>
    <property type="match status" value="1"/>
</dbReference>
<dbReference type="InterPro" id="IPR034154">
    <property type="entry name" value="TOPRIM_DnaG/twinkle"/>
</dbReference>
<dbReference type="GO" id="GO:0000428">
    <property type="term" value="C:DNA-directed RNA polymerase complex"/>
    <property type="evidence" value="ECO:0007669"/>
    <property type="project" value="UniProtKB-KW"/>
</dbReference>
<reference evidence="11" key="1">
    <citation type="journal article" date="2014" name="Front. Microbiol.">
        <title>High frequency of phylogenetically diverse reductive dehalogenase-homologous genes in deep subseafloor sedimentary metagenomes.</title>
        <authorList>
            <person name="Kawai M."/>
            <person name="Futagami T."/>
            <person name="Toyoda A."/>
            <person name="Takaki Y."/>
            <person name="Nishi S."/>
            <person name="Hori S."/>
            <person name="Arai W."/>
            <person name="Tsubouchi T."/>
            <person name="Morono Y."/>
            <person name="Uchiyama I."/>
            <person name="Ito T."/>
            <person name="Fujiyama A."/>
            <person name="Inagaki F."/>
            <person name="Takami H."/>
        </authorList>
    </citation>
    <scope>NUCLEOTIDE SEQUENCE</scope>
    <source>
        <strain evidence="11">Expedition CK06-06</strain>
    </source>
</reference>
<dbReference type="GO" id="GO:0005737">
    <property type="term" value="C:cytoplasm"/>
    <property type="evidence" value="ECO:0007669"/>
    <property type="project" value="TreeGrafter"/>
</dbReference>